<dbReference type="AlphaFoldDB" id="A0A073IBN9"/>
<gene>
    <name evidence="1" type="ORF">DSW25_05380</name>
</gene>
<sequence>MVKIITANTSKKQTKRVRTATQEAAQAELDATRAATAARRQDTRRKVVIGGALMALADRDPVATQMLEQLKANLTRPADKALFEGEDDNG</sequence>
<dbReference type="RefSeq" id="WP_025057686.1">
    <property type="nucleotide sequence ID" value="NZ_JAMC01000024.1"/>
</dbReference>
<evidence type="ECO:0000313" key="2">
    <source>
        <dbReference type="Proteomes" id="UP000027734"/>
    </source>
</evidence>
<evidence type="ECO:0000313" key="1">
    <source>
        <dbReference type="EMBL" id="KEJ87738.1"/>
    </source>
</evidence>
<proteinExistence type="predicted"/>
<name>A0A073IBN9_9RHOB</name>
<organism evidence="1 2">
    <name type="scientific">Sulfitobacter donghicola DSW-25 = KCTC 12864 = JCM 14565</name>
    <dbReference type="NCBI Taxonomy" id="1300350"/>
    <lineage>
        <taxon>Bacteria</taxon>
        <taxon>Pseudomonadati</taxon>
        <taxon>Pseudomonadota</taxon>
        <taxon>Alphaproteobacteria</taxon>
        <taxon>Rhodobacterales</taxon>
        <taxon>Roseobacteraceae</taxon>
        <taxon>Sulfitobacter</taxon>
    </lineage>
</organism>
<protein>
    <recommendedName>
        <fullName evidence="3">Mobilization protein</fullName>
    </recommendedName>
</protein>
<dbReference type="Proteomes" id="UP000027734">
    <property type="component" value="Unassembled WGS sequence"/>
</dbReference>
<dbReference type="EMBL" id="JAMC01000024">
    <property type="protein sequence ID" value="KEJ87738.1"/>
    <property type="molecule type" value="Genomic_DNA"/>
</dbReference>
<keyword evidence="2" id="KW-1185">Reference proteome</keyword>
<reference evidence="1 2" key="1">
    <citation type="submission" date="2014-01" db="EMBL/GenBank/DDBJ databases">
        <title>Sulfitobacter donghicola JCM 14565 Genome Sequencing.</title>
        <authorList>
            <person name="Lai Q."/>
            <person name="Hong Z."/>
        </authorList>
    </citation>
    <scope>NUCLEOTIDE SEQUENCE [LARGE SCALE GENOMIC DNA]</scope>
    <source>
        <strain evidence="1 2">JCM 14565</strain>
    </source>
</reference>
<comment type="caution">
    <text evidence="1">The sequence shown here is derived from an EMBL/GenBank/DDBJ whole genome shotgun (WGS) entry which is preliminary data.</text>
</comment>
<accession>A0A073IBN9</accession>
<evidence type="ECO:0008006" key="3">
    <source>
        <dbReference type="Google" id="ProtNLM"/>
    </source>
</evidence>